<dbReference type="InterPro" id="IPR036388">
    <property type="entry name" value="WH-like_DNA-bd_sf"/>
</dbReference>
<keyword evidence="3" id="KW-1185">Reference proteome</keyword>
<dbReference type="InterPro" id="IPR005561">
    <property type="entry name" value="ANTAR"/>
</dbReference>
<dbReference type="SUPFAM" id="SSF52172">
    <property type="entry name" value="CheY-like"/>
    <property type="match status" value="1"/>
</dbReference>
<sequence length="203" mass="22369">MSHFRTENVGGSVAWILHRPHPSIQGLVRQLEVIGLVVREAWPELPAEALGADFIFYDADTGHNEQFPWAPGASPMPMIALIASEAPGRLRWAMEMGAHAQLLKPLSDKGVYAALLVARSNFDLAKSSAALIADLQNRLSSRQTIVRAVMIFVMKGKTEAEAYDLLRQTAMAWRVTIETAAERLVANHSNERGTDDGRHFDLA</sequence>
<dbReference type="PIRSF" id="PIRSF036382">
    <property type="entry name" value="RR_antiterm"/>
    <property type="match status" value="1"/>
</dbReference>
<dbReference type="Gene3D" id="3.40.50.2300">
    <property type="match status" value="1"/>
</dbReference>
<dbReference type="OrthoDB" id="6159164at2"/>
<dbReference type="RefSeq" id="WP_091518192.1">
    <property type="nucleotide sequence ID" value="NZ_FORF01000002.1"/>
</dbReference>
<accession>A0A1I3IC20</accession>
<evidence type="ECO:0000313" key="3">
    <source>
        <dbReference type="Proteomes" id="UP000242763"/>
    </source>
</evidence>
<organism evidence="2 3">
    <name type="scientific">Aquamicrobium aerolatum DSM 21857</name>
    <dbReference type="NCBI Taxonomy" id="1121003"/>
    <lineage>
        <taxon>Bacteria</taxon>
        <taxon>Pseudomonadati</taxon>
        <taxon>Pseudomonadota</taxon>
        <taxon>Alphaproteobacteria</taxon>
        <taxon>Hyphomicrobiales</taxon>
        <taxon>Phyllobacteriaceae</taxon>
        <taxon>Aerobium</taxon>
    </lineage>
</organism>
<dbReference type="InterPro" id="IPR008327">
    <property type="entry name" value="Sig_transdc_resp-reg_antiterm"/>
</dbReference>
<proteinExistence type="predicted"/>
<dbReference type="Pfam" id="PF03861">
    <property type="entry name" value="ANTAR"/>
    <property type="match status" value="1"/>
</dbReference>
<dbReference type="InterPro" id="IPR011006">
    <property type="entry name" value="CheY-like_superfamily"/>
</dbReference>
<evidence type="ECO:0000259" key="1">
    <source>
        <dbReference type="PROSITE" id="PS50921"/>
    </source>
</evidence>
<protein>
    <submittedName>
        <fullName evidence="2">Two-component response regulator, AmiR/NasT family, consists of REC and RNA-binding antiterminator (ANTAR) domains</fullName>
    </submittedName>
</protein>
<dbReference type="GO" id="GO:0003723">
    <property type="term" value="F:RNA binding"/>
    <property type="evidence" value="ECO:0007669"/>
    <property type="project" value="InterPro"/>
</dbReference>
<reference evidence="3" key="1">
    <citation type="submission" date="2016-10" db="EMBL/GenBank/DDBJ databases">
        <authorList>
            <person name="Varghese N."/>
            <person name="Submissions S."/>
        </authorList>
    </citation>
    <scope>NUCLEOTIDE SEQUENCE [LARGE SCALE GENOMIC DNA]</scope>
    <source>
        <strain evidence="3">DSM 21857</strain>
    </source>
</reference>
<dbReference type="PROSITE" id="PS50921">
    <property type="entry name" value="ANTAR"/>
    <property type="match status" value="1"/>
</dbReference>
<gene>
    <name evidence="2" type="ORF">SAMN03080618_00503</name>
</gene>
<dbReference type="Proteomes" id="UP000242763">
    <property type="component" value="Unassembled WGS sequence"/>
</dbReference>
<dbReference type="Gene3D" id="1.10.10.10">
    <property type="entry name" value="Winged helix-like DNA-binding domain superfamily/Winged helix DNA-binding domain"/>
    <property type="match status" value="1"/>
</dbReference>
<dbReference type="STRING" id="1121003.SAMN03080618_00503"/>
<dbReference type="AlphaFoldDB" id="A0A1I3IC20"/>
<name>A0A1I3IC20_9HYPH</name>
<feature type="domain" description="ANTAR" evidence="1">
    <location>
        <begin position="125"/>
        <end position="185"/>
    </location>
</feature>
<dbReference type="SMART" id="SM01012">
    <property type="entry name" value="ANTAR"/>
    <property type="match status" value="1"/>
</dbReference>
<dbReference type="InterPro" id="IPR049021">
    <property type="entry name" value="AmiR_N"/>
</dbReference>
<dbReference type="EMBL" id="FORF01000002">
    <property type="protein sequence ID" value="SFI45410.1"/>
    <property type="molecule type" value="Genomic_DNA"/>
</dbReference>
<evidence type="ECO:0000313" key="2">
    <source>
        <dbReference type="EMBL" id="SFI45410.1"/>
    </source>
</evidence>
<dbReference type="Pfam" id="PF21332">
    <property type="entry name" value="AmiR_N"/>
    <property type="match status" value="1"/>
</dbReference>